<feature type="compositionally biased region" description="Polar residues" evidence="2">
    <location>
        <begin position="218"/>
        <end position="228"/>
    </location>
</feature>
<dbReference type="PANTHER" id="PTHR23176:SF129">
    <property type="entry name" value="RHO GTPASE ACTIVATING PROTEIN AT 16F, ISOFORM E-RELATED"/>
    <property type="match status" value="1"/>
</dbReference>
<evidence type="ECO:0000259" key="6">
    <source>
        <dbReference type="PROSITE" id="PS50238"/>
    </source>
</evidence>
<feature type="region of interest" description="Disordered" evidence="2">
    <location>
        <begin position="1538"/>
        <end position="1664"/>
    </location>
</feature>
<keyword evidence="3" id="KW-1133">Transmembrane helix</keyword>
<dbReference type="SUPFAM" id="SSF64268">
    <property type="entry name" value="PX domain"/>
    <property type="match status" value="1"/>
</dbReference>
<dbReference type="Pfam" id="PF00169">
    <property type="entry name" value="PH"/>
    <property type="match status" value="1"/>
</dbReference>
<keyword evidence="3" id="KW-0472">Membrane</keyword>
<dbReference type="InterPro" id="IPR050729">
    <property type="entry name" value="Rho-GAP"/>
</dbReference>
<dbReference type="PROSITE" id="PS50195">
    <property type="entry name" value="PX"/>
    <property type="match status" value="1"/>
</dbReference>
<feature type="compositionally biased region" description="Basic and acidic residues" evidence="2">
    <location>
        <begin position="18"/>
        <end position="27"/>
    </location>
</feature>
<feature type="region of interest" description="Disordered" evidence="2">
    <location>
        <begin position="333"/>
        <end position="422"/>
    </location>
</feature>
<reference evidence="7 8" key="1">
    <citation type="submission" date="2020-01" db="EMBL/GenBank/DDBJ databases">
        <authorList>
            <person name="Gupta K D."/>
        </authorList>
    </citation>
    <scope>NUCLEOTIDE SEQUENCE [LARGE SCALE GENOMIC DNA]</scope>
</reference>
<keyword evidence="3" id="KW-0812">Transmembrane</keyword>
<dbReference type="GO" id="GO:0007165">
    <property type="term" value="P:signal transduction"/>
    <property type="evidence" value="ECO:0007669"/>
    <property type="project" value="InterPro"/>
</dbReference>
<dbReference type="EMBL" id="CACVBS010000076">
    <property type="protein sequence ID" value="CAA7269280.1"/>
    <property type="molecule type" value="Genomic_DNA"/>
</dbReference>
<keyword evidence="1" id="KW-0343">GTPase activation</keyword>
<feature type="compositionally biased region" description="Polar residues" evidence="2">
    <location>
        <begin position="1079"/>
        <end position="1100"/>
    </location>
</feature>
<feature type="compositionally biased region" description="Basic and acidic residues" evidence="2">
    <location>
        <begin position="1187"/>
        <end position="1201"/>
    </location>
</feature>
<feature type="compositionally biased region" description="Polar residues" evidence="2">
    <location>
        <begin position="603"/>
        <end position="615"/>
    </location>
</feature>
<feature type="compositionally biased region" description="Polar residues" evidence="2">
    <location>
        <begin position="478"/>
        <end position="493"/>
    </location>
</feature>
<evidence type="ECO:0000259" key="5">
    <source>
        <dbReference type="PROSITE" id="PS50195"/>
    </source>
</evidence>
<dbReference type="InterPro" id="IPR008936">
    <property type="entry name" value="Rho_GTPase_activation_prot"/>
</dbReference>
<dbReference type="GO" id="GO:0035091">
    <property type="term" value="F:phosphatidylinositol binding"/>
    <property type="evidence" value="ECO:0007669"/>
    <property type="project" value="InterPro"/>
</dbReference>
<dbReference type="PROSITE" id="PS50238">
    <property type="entry name" value="RHOGAP"/>
    <property type="match status" value="1"/>
</dbReference>
<feature type="compositionally biased region" description="Polar residues" evidence="2">
    <location>
        <begin position="352"/>
        <end position="386"/>
    </location>
</feature>
<dbReference type="SMART" id="SM00324">
    <property type="entry name" value="RhoGAP"/>
    <property type="match status" value="1"/>
</dbReference>
<feature type="compositionally biased region" description="Polar residues" evidence="2">
    <location>
        <begin position="1587"/>
        <end position="1606"/>
    </location>
</feature>
<sequence>MAGLNPPSGVQSVLSTPSRDRDRDRHPFPPTAHPSPAPSMRQTTSSSAAASFTSLSSSTTSSSSAVQVSPTPLTVEGLLKLHATAFDPKAAALDQAISERNVLSSQNTQLWKLIEKQRAGYNQILKELERIRGERDSYKTKLSALNALPNGSSSKQQKSSTERTSRPSLDTVTSQASTTSQNRQTYTRHNSDDSSATPRTSQYPHHLHPSRSFDSRSSENGFQSNAAHLTTPIRTASPLPPPPTSAPNPPTRQFRPSPSPLVVPPRGENILLASSTHTNSPDTFAFSKQPPTSDPNTTPNNSAPNGIYPSSVPPLAHPRKASVADSFTSVVTSGSSVVSGSSPATSVSTHSLGANPTTTPSQQTYHTGYTPQTAPSGFNASPLPQDSRQRTPSSAAPLNNSPPTIATPTNSASAPLSLQQIPQPQPNMLSAVVETRSHVLSRDSRISLPDEARQYIVNMADSPVASPRTDHFSPRSKLANSVFPSTANGSTGENGRESEFLDMGEEDDSDEESDAEGAGDVTAGASDPTFDTVRPINTHAAAGQTHHEPSTQSAYQPPHVEHLNNYSSHSNSSREDLDSIQSKRKEKSRVAAEEFPLPPPSNPYVQRQQLQQQGPASMDGRDQPSGPQSSLYAQQSMSAPAPSPSKHTQSTADQYPHSSLSSSGNHQQQHQHPSSHDTYTSMQQQQPESPYSAPPPPPYQLQADGRGHHQQQPSLSHQEFPGPHTTSVVQAGAFRALPLLSTDLPHTNIIVSHSFVRPNDRGKEVLSFIVYVNPGNGKDGWKVEKMYSDVLSLDQRVRSSVGKGVGKKIANLPEGKLWKDHAPAKVDQRKAVLENYLQTLIHLPVKNNDEVIAFFTTDIVREQKQPVMQVGHKEGYLTKRGKNFGGWKTRFFVLQGPVLEYYDCRGGAHLGSISITGAQIARQHRTEKPPTTDDEKEYRHAFLIVEAKKGPGGNHPRHVLCAESDEDRDSWVEMLVRYYTGTYSEDLVFNPSSGLTSLQSNSVAATSQQPSLVSVNSVNLGQPRSSTSSNDISTPLPAPMAAPSTPRSKPPTRGLLREEISRGPAVPISQLPPDGNNAKLFQTVPTSEDYSRSASPSRSVEPSPIDRQGPSAANYGFEPQKRTMERSALGLPSSLPDSSSPLSGAQPFQPDAASSVVGGQRANSELGHYPDLQPNRGPPVQPQRQQSPEHHRIRERDDGRRAFQPSLNTVASSPTTATGASATGTPPPDRVPSPEKLDASGKVKISGPMNGAPIPSGFKFGGKDAPSADSSSASANNDRREKAKSRSFWGFGKGDKGQPHATFTPRAVFGVPLEEALEVAQVCNLPAIVFRSIQYLQAKKADQEEGIYRLSGSSAVIKSLKDRFNNEGDVDLLASDEYWDPHAIAGLLKSFLRELPSSILTRDLHLKFLAVIDFVDPQERIKELSQLIAALPLANYSLLRALTAHLILIVQNSNVNKMTMRNVGIVFSPTLGIPAGVFSLMLGEFNRVFDVDADTDEPRAKEGGGLLEHPSEALRRNSRQYTDAAADQVLGLSGRTLSTSAEETQSDGDDFSIQDESGTETTEGDATVESSSSSPASAMMQRDHGIQINTPDSTPNTPTAKTTSRAANVAASRGLNVAVTTSERGNRHSRMMGLPLSPRLHAQSHSPSRGEPPSNTSPTHARSE</sequence>
<evidence type="ECO:0000259" key="4">
    <source>
        <dbReference type="PROSITE" id="PS50003"/>
    </source>
</evidence>
<feature type="compositionally biased region" description="Pro residues" evidence="2">
    <location>
        <begin position="28"/>
        <end position="37"/>
    </location>
</feature>
<dbReference type="Pfam" id="PF00787">
    <property type="entry name" value="PX"/>
    <property type="match status" value="1"/>
</dbReference>
<dbReference type="Proteomes" id="UP000467700">
    <property type="component" value="Unassembled WGS sequence"/>
</dbReference>
<feature type="domain" description="PH" evidence="4">
    <location>
        <begin position="870"/>
        <end position="980"/>
    </location>
</feature>
<dbReference type="Gene3D" id="1.10.555.10">
    <property type="entry name" value="Rho GTPase activation protein"/>
    <property type="match status" value="1"/>
</dbReference>
<accession>A0A8S0WH10</accession>
<gene>
    <name evidence="7" type="ORF">AAE3_LOCUS11523</name>
</gene>
<feature type="compositionally biased region" description="Low complexity" evidence="2">
    <location>
        <begin position="43"/>
        <end position="65"/>
    </location>
</feature>
<evidence type="ECO:0000256" key="2">
    <source>
        <dbReference type="SAM" id="MobiDB-lite"/>
    </source>
</evidence>
<feature type="transmembrane region" description="Helical" evidence="3">
    <location>
        <begin position="1427"/>
        <end position="1450"/>
    </location>
</feature>
<dbReference type="Gene3D" id="3.30.1520.10">
    <property type="entry name" value="Phox-like domain"/>
    <property type="match status" value="1"/>
</dbReference>
<feature type="region of interest" description="Disordered" evidence="2">
    <location>
        <begin position="463"/>
        <end position="725"/>
    </location>
</feature>
<dbReference type="GO" id="GO:0005737">
    <property type="term" value="C:cytoplasm"/>
    <property type="evidence" value="ECO:0007669"/>
    <property type="project" value="TreeGrafter"/>
</dbReference>
<dbReference type="InterPro" id="IPR000198">
    <property type="entry name" value="RhoGAP_dom"/>
</dbReference>
<dbReference type="PANTHER" id="PTHR23176">
    <property type="entry name" value="RHO/RAC/CDC GTPASE-ACTIVATING PROTEIN"/>
    <property type="match status" value="1"/>
</dbReference>
<feature type="compositionally biased region" description="Low complexity" evidence="2">
    <location>
        <begin position="657"/>
        <end position="672"/>
    </location>
</feature>
<protein>
    <recommendedName>
        <fullName evidence="9">RhoGAP-domain-containing protein</fullName>
    </recommendedName>
</protein>
<feature type="region of interest" description="Disordered" evidence="2">
    <location>
        <begin position="1018"/>
        <end position="1291"/>
    </location>
</feature>
<feature type="domain" description="Rho-GAP" evidence="6">
    <location>
        <begin position="1311"/>
        <end position="1514"/>
    </location>
</feature>
<feature type="transmembrane region" description="Helical" evidence="3">
    <location>
        <begin position="1462"/>
        <end position="1482"/>
    </location>
</feature>
<feature type="compositionally biased region" description="Low complexity" evidence="2">
    <location>
        <begin position="1127"/>
        <end position="1145"/>
    </location>
</feature>
<name>A0A8S0WH10_CYCAE</name>
<evidence type="ECO:0000256" key="3">
    <source>
        <dbReference type="SAM" id="Phobius"/>
    </source>
</evidence>
<dbReference type="InterPro" id="IPR001683">
    <property type="entry name" value="PX_dom"/>
</dbReference>
<dbReference type="InterPro" id="IPR011993">
    <property type="entry name" value="PH-like_dom_sf"/>
</dbReference>
<feature type="compositionally biased region" description="Low complexity" evidence="2">
    <location>
        <begin position="1211"/>
        <end position="1224"/>
    </location>
</feature>
<dbReference type="Gene3D" id="2.30.29.30">
    <property type="entry name" value="Pleckstrin-homology domain (PH domain)/Phosphotyrosine-binding domain (PTB)"/>
    <property type="match status" value="1"/>
</dbReference>
<dbReference type="Pfam" id="PF00620">
    <property type="entry name" value="RhoGAP"/>
    <property type="match status" value="1"/>
</dbReference>
<feature type="compositionally biased region" description="Acidic residues" evidence="2">
    <location>
        <begin position="500"/>
        <end position="517"/>
    </location>
</feature>
<dbReference type="InterPro" id="IPR001849">
    <property type="entry name" value="PH_domain"/>
</dbReference>
<dbReference type="OrthoDB" id="185175at2759"/>
<proteinExistence type="predicted"/>
<feature type="compositionally biased region" description="Low complexity" evidence="2">
    <location>
        <begin position="290"/>
        <end position="305"/>
    </location>
</feature>
<feature type="compositionally biased region" description="Pro residues" evidence="2">
    <location>
        <begin position="238"/>
        <end position="250"/>
    </location>
</feature>
<feature type="compositionally biased region" description="Polar residues" evidence="2">
    <location>
        <begin position="404"/>
        <end position="414"/>
    </location>
</feature>
<organism evidence="7 8">
    <name type="scientific">Cyclocybe aegerita</name>
    <name type="common">Black poplar mushroom</name>
    <name type="synonym">Agrocybe aegerita</name>
    <dbReference type="NCBI Taxonomy" id="1973307"/>
    <lineage>
        <taxon>Eukaryota</taxon>
        <taxon>Fungi</taxon>
        <taxon>Dikarya</taxon>
        <taxon>Basidiomycota</taxon>
        <taxon>Agaricomycotina</taxon>
        <taxon>Agaricomycetes</taxon>
        <taxon>Agaricomycetidae</taxon>
        <taxon>Agaricales</taxon>
        <taxon>Agaricineae</taxon>
        <taxon>Bolbitiaceae</taxon>
        <taxon>Cyclocybe</taxon>
    </lineage>
</organism>
<dbReference type="SUPFAM" id="SSF50729">
    <property type="entry name" value="PH domain-like"/>
    <property type="match status" value="1"/>
</dbReference>
<dbReference type="SUPFAM" id="SSF48350">
    <property type="entry name" value="GTPase activation domain, GAP"/>
    <property type="match status" value="1"/>
</dbReference>
<feature type="region of interest" description="Disordered" evidence="2">
    <location>
        <begin position="1"/>
        <end position="70"/>
    </location>
</feature>
<feature type="compositionally biased region" description="Polar residues" evidence="2">
    <location>
        <begin position="1018"/>
        <end position="1033"/>
    </location>
</feature>
<feature type="compositionally biased region" description="Polar residues" evidence="2">
    <location>
        <begin position="166"/>
        <end position="203"/>
    </location>
</feature>
<dbReference type="GO" id="GO:0005096">
    <property type="term" value="F:GTPase activator activity"/>
    <property type="evidence" value="ECO:0007669"/>
    <property type="project" value="UniProtKB-KW"/>
</dbReference>
<feature type="compositionally biased region" description="Polar residues" evidence="2">
    <location>
        <begin position="1643"/>
        <end position="1664"/>
    </location>
</feature>
<dbReference type="CDD" id="cd13277">
    <property type="entry name" value="PH_Bem3"/>
    <property type="match status" value="1"/>
</dbReference>
<feature type="compositionally biased region" description="Basic and acidic residues" evidence="2">
    <location>
        <begin position="572"/>
        <end position="592"/>
    </location>
</feature>
<comment type="caution">
    <text evidence="7">The sequence shown here is derived from an EMBL/GenBank/DDBJ whole genome shotgun (WGS) entry which is preliminary data.</text>
</comment>
<feature type="compositionally biased region" description="Polar residues" evidence="2">
    <location>
        <begin position="149"/>
        <end position="159"/>
    </location>
</feature>
<feature type="domain" description="PX" evidence="5">
    <location>
        <begin position="746"/>
        <end position="862"/>
    </location>
</feature>
<feature type="region of interest" description="Disordered" evidence="2">
    <location>
        <begin position="143"/>
        <end position="319"/>
    </location>
</feature>
<keyword evidence="8" id="KW-1185">Reference proteome</keyword>
<feature type="compositionally biased region" description="Low complexity" evidence="2">
    <location>
        <begin position="392"/>
        <end position="403"/>
    </location>
</feature>
<evidence type="ECO:0008006" key="9">
    <source>
        <dbReference type="Google" id="ProtNLM"/>
    </source>
</evidence>
<feature type="compositionally biased region" description="Polar residues" evidence="2">
    <location>
        <begin position="8"/>
        <end position="17"/>
    </location>
</feature>
<dbReference type="CDD" id="cd06093">
    <property type="entry name" value="PX_domain"/>
    <property type="match status" value="1"/>
</dbReference>
<evidence type="ECO:0000313" key="7">
    <source>
        <dbReference type="EMBL" id="CAA7269280.1"/>
    </source>
</evidence>
<feature type="compositionally biased region" description="Acidic residues" evidence="2">
    <location>
        <begin position="1544"/>
        <end position="1553"/>
    </location>
</feature>
<dbReference type="InterPro" id="IPR036871">
    <property type="entry name" value="PX_dom_sf"/>
</dbReference>
<feature type="compositionally biased region" description="Basic and acidic residues" evidence="2">
    <location>
        <begin position="1232"/>
        <end position="1241"/>
    </location>
</feature>
<dbReference type="PROSITE" id="PS50003">
    <property type="entry name" value="PH_DOMAIN"/>
    <property type="match status" value="1"/>
</dbReference>
<feature type="compositionally biased region" description="Low complexity" evidence="2">
    <location>
        <begin position="1264"/>
        <end position="1276"/>
    </location>
</feature>
<evidence type="ECO:0000313" key="8">
    <source>
        <dbReference type="Proteomes" id="UP000467700"/>
    </source>
</evidence>
<dbReference type="SMART" id="SM00233">
    <property type="entry name" value="PH"/>
    <property type="match status" value="1"/>
</dbReference>
<feature type="compositionally biased region" description="Polar residues" evidence="2">
    <location>
        <begin position="272"/>
        <end position="282"/>
    </location>
</feature>
<feature type="compositionally biased region" description="Low complexity" evidence="2">
    <location>
        <begin position="333"/>
        <end position="351"/>
    </location>
</feature>
<evidence type="ECO:0000256" key="1">
    <source>
        <dbReference type="ARBA" id="ARBA00022468"/>
    </source>
</evidence>